<evidence type="ECO:0000313" key="3">
    <source>
        <dbReference type="Proteomes" id="UP000320481"/>
    </source>
</evidence>
<feature type="region of interest" description="Disordered" evidence="1">
    <location>
        <begin position="47"/>
        <end position="104"/>
    </location>
</feature>
<dbReference type="Proteomes" id="UP000320481">
    <property type="component" value="Unassembled WGS sequence"/>
</dbReference>
<gene>
    <name evidence="2" type="ORF">FRZ03_32780</name>
</gene>
<reference evidence="2" key="1">
    <citation type="journal article" date="2019" name="Microbiol. Resour. Announc.">
        <title>Draft Genomic Sequences of Streptomyces misionensis and Streptomyces albidoflavus, bacteria applied for phytopathogen biocontrol.</title>
        <authorList>
            <person name="Pylro V."/>
            <person name="Dias A."/>
            <person name="Andreote F."/>
            <person name="Varani A."/>
            <person name="Andreote C."/>
            <person name="Bernardo E."/>
            <person name="Martins T."/>
        </authorList>
    </citation>
    <scope>NUCLEOTIDE SEQUENCE [LARGE SCALE GENOMIC DNA]</scope>
    <source>
        <strain evidence="2">66</strain>
    </source>
</reference>
<feature type="region of interest" description="Disordered" evidence="1">
    <location>
        <begin position="118"/>
        <end position="140"/>
    </location>
</feature>
<dbReference type="EMBL" id="VOGW01000187">
    <property type="protein sequence ID" value="TWV32476.1"/>
    <property type="molecule type" value="Genomic_DNA"/>
</dbReference>
<name>A0A5C6ITW2_9ACTN</name>
<feature type="compositionally biased region" description="Basic residues" evidence="1">
    <location>
        <begin position="127"/>
        <end position="140"/>
    </location>
</feature>
<evidence type="ECO:0000313" key="2">
    <source>
        <dbReference type="EMBL" id="TWV32476.1"/>
    </source>
</evidence>
<accession>A0A5C6ITW2</accession>
<sequence length="140" mass="14725">MSRGVSTGRLGVVRPRSSEGCGFVDERDPQAVDEAGIHRLCRKLSTGNPQAGGGCPQSRAASPHGCPLFGNPPHPLTASSESRHTKLPGWGVGNLGIPGDTAGENCPQPVGGVCRTFRSPQPAPVVHRLHPQGRWTKNPR</sequence>
<protein>
    <submittedName>
        <fullName evidence="2">Uncharacterized protein</fullName>
    </submittedName>
</protein>
<feature type="region of interest" description="Disordered" evidence="1">
    <location>
        <begin position="1"/>
        <end position="21"/>
    </location>
</feature>
<keyword evidence="3" id="KW-1185">Reference proteome</keyword>
<comment type="caution">
    <text evidence="2">The sequence shown here is derived from an EMBL/GenBank/DDBJ whole genome shotgun (WGS) entry which is preliminary data.</text>
</comment>
<organism evidence="2 3">
    <name type="scientific">Streptomyces misionensis</name>
    <dbReference type="NCBI Taxonomy" id="67331"/>
    <lineage>
        <taxon>Bacteria</taxon>
        <taxon>Bacillati</taxon>
        <taxon>Actinomycetota</taxon>
        <taxon>Actinomycetes</taxon>
        <taxon>Kitasatosporales</taxon>
        <taxon>Streptomycetaceae</taxon>
        <taxon>Streptomyces</taxon>
    </lineage>
</organism>
<proteinExistence type="predicted"/>
<dbReference type="AlphaFoldDB" id="A0A5C6ITW2"/>
<evidence type="ECO:0000256" key="1">
    <source>
        <dbReference type="SAM" id="MobiDB-lite"/>
    </source>
</evidence>